<dbReference type="NCBIfam" id="TIGR00179">
    <property type="entry name" value="murB"/>
    <property type="match status" value="1"/>
</dbReference>
<dbReference type="GO" id="GO:0005829">
    <property type="term" value="C:cytosol"/>
    <property type="evidence" value="ECO:0007669"/>
    <property type="project" value="TreeGrafter"/>
</dbReference>
<evidence type="ECO:0000256" key="12">
    <source>
        <dbReference type="ARBA" id="ARBA00022960"/>
    </source>
</evidence>
<keyword evidence="13 19" id="KW-0573">Peptidoglycan synthesis</keyword>
<dbReference type="PATRIC" id="fig|1307761.3.peg.779"/>
<dbReference type="GO" id="GO:0051301">
    <property type="term" value="P:cell division"/>
    <property type="evidence" value="ECO:0007669"/>
    <property type="project" value="UniProtKB-KW"/>
</dbReference>
<keyword evidence="11 19" id="KW-0521">NADP</keyword>
<dbReference type="GO" id="GO:0009252">
    <property type="term" value="P:peptidoglycan biosynthetic process"/>
    <property type="evidence" value="ECO:0007669"/>
    <property type="project" value="UniProtKB-UniRule"/>
</dbReference>
<feature type="domain" description="FAD-binding PCMH-type" evidence="20">
    <location>
        <begin position="26"/>
        <end position="198"/>
    </location>
</feature>
<dbReference type="InterPro" id="IPR011601">
    <property type="entry name" value="MurB_C"/>
</dbReference>
<comment type="pathway">
    <text evidence="4 19">Cell wall biogenesis; peptidoglycan biosynthesis.</text>
</comment>
<dbReference type="SUPFAM" id="SSF56176">
    <property type="entry name" value="FAD-binding/transporter-associated domain-like"/>
    <property type="match status" value="1"/>
</dbReference>
<evidence type="ECO:0000259" key="20">
    <source>
        <dbReference type="PROSITE" id="PS51387"/>
    </source>
</evidence>
<dbReference type="Proteomes" id="UP000018680">
    <property type="component" value="Chromosome"/>
</dbReference>
<dbReference type="GO" id="GO:0008360">
    <property type="term" value="P:regulation of cell shape"/>
    <property type="evidence" value="ECO:0007669"/>
    <property type="project" value="UniProtKB-KW"/>
</dbReference>
<keyword evidence="14 19" id="KW-0560">Oxidoreductase</keyword>
<comment type="function">
    <text evidence="2 19">Cell wall formation.</text>
</comment>
<dbReference type="InterPro" id="IPR003170">
    <property type="entry name" value="MurB"/>
</dbReference>
<proteinExistence type="inferred from homology"/>
<accession>V5WEZ1</accession>
<dbReference type="Gene3D" id="3.90.78.10">
    <property type="entry name" value="UDP-N-acetylenolpyruvoylglucosamine reductase, C-terminal domain"/>
    <property type="match status" value="1"/>
</dbReference>
<dbReference type="EC" id="1.3.1.98" evidence="5 19"/>
<dbReference type="HOGENOM" id="CLU_035304_1_1_12"/>
<dbReference type="Pfam" id="PF01565">
    <property type="entry name" value="FAD_binding_4"/>
    <property type="match status" value="1"/>
</dbReference>
<dbReference type="SUPFAM" id="SSF56194">
    <property type="entry name" value="Uridine diphospho-N-Acetylenolpyruvylglucosamine reductase, MurB, C-terminal domain"/>
    <property type="match status" value="1"/>
</dbReference>
<evidence type="ECO:0000256" key="2">
    <source>
        <dbReference type="ARBA" id="ARBA00003921"/>
    </source>
</evidence>
<dbReference type="UniPathway" id="UPA00219"/>
<evidence type="ECO:0000256" key="16">
    <source>
        <dbReference type="ARBA" id="ARBA00023316"/>
    </source>
</evidence>
<dbReference type="PANTHER" id="PTHR21071:SF4">
    <property type="entry name" value="UDP-N-ACETYLENOLPYRUVOYLGLUCOSAMINE REDUCTASE"/>
    <property type="match status" value="1"/>
</dbReference>
<dbReference type="InterPro" id="IPR036318">
    <property type="entry name" value="FAD-bd_PCMH-like_sf"/>
</dbReference>
<dbReference type="NCBIfam" id="NF010480">
    <property type="entry name" value="PRK13905.1"/>
    <property type="match status" value="1"/>
</dbReference>
<evidence type="ECO:0000256" key="18">
    <source>
        <dbReference type="ARBA" id="ARBA00048914"/>
    </source>
</evidence>
<keyword evidence="16 19" id="KW-0961">Cell wall biogenesis/degradation</keyword>
<keyword evidence="15 19" id="KW-0131">Cell cycle</keyword>
<dbReference type="GO" id="GO:0071555">
    <property type="term" value="P:cell wall organization"/>
    <property type="evidence" value="ECO:0007669"/>
    <property type="project" value="UniProtKB-KW"/>
</dbReference>
<protein>
    <recommendedName>
        <fullName evidence="6 19">UDP-N-acetylenolpyruvoylglucosamine reductase</fullName>
        <ecNumber evidence="5 19">1.3.1.98</ecNumber>
    </recommendedName>
    <alternativeName>
        <fullName evidence="17 19">UDP-N-acetylmuramate dehydrogenase</fullName>
    </alternativeName>
</protein>
<dbReference type="EMBL" id="CP006939">
    <property type="protein sequence ID" value="AHC14200.1"/>
    <property type="molecule type" value="Genomic_DNA"/>
</dbReference>
<evidence type="ECO:0000256" key="14">
    <source>
        <dbReference type="ARBA" id="ARBA00023002"/>
    </source>
</evidence>
<comment type="catalytic activity">
    <reaction evidence="18 19">
        <text>UDP-N-acetyl-alpha-D-muramate + NADP(+) = UDP-N-acetyl-3-O-(1-carboxyvinyl)-alpha-D-glucosamine + NADPH + H(+)</text>
        <dbReference type="Rhea" id="RHEA:12248"/>
        <dbReference type="ChEBI" id="CHEBI:15378"/>
        <dbReference type="ChEBI" id="CHEBI:57783"/>
        <dbReference type="ChEBI" id="CHEBI:58349"/>
        <dbReference type="ChEBI" id="CHEBI:68483"/>
        <dbReference type="ChEBI" id="CHEBI:70757"/>
        <dbReference type="EC" id="1.3.1.98"/>
    </reaction>
</comment>
<keyword evidence="10 19" id="KW-0274">FAD</keyword>
<evidence type="ECO:0000256" key="10">
    <source>
        <dbReference type="ARBA" id="ARBA00022827"/>
    </source>
</evidence>
<evidence type="ECO:0000256" key="1">
    <source>
        <dbReference type="ARBA" id="ARBA00001974"/>
    </source>
</evidence>
<dbReference type="OrthoDB" id="9804753at2"/>
<dbReference type="InterPro" id="IPR006094">
    <property type="entry name" value="Oxid_FAD_bind_N"/>
</dbReference>
<evidence type="ECO:0000313" key="22">
    <source>
        <dbReference type="Proteomes" id="UP000018680"/>
    </source>
</evidence>
<sequence>MHSIKNINMSGTLEFNRNLKDFTTFQVGGPADILAFPGNQQDLLLLIRWARQNRIPWMILGGGANILVSDKGVRGLVIATSAMNDIRLDGELLIAGPGSRISDAAAFAADHNLEGLDFIYAMPGSTGGAVWMNARCYGGEISEILEWVDYIDGDRPDQGVQRLIPGVTTSYGDFAYKKTPFQVRPWIILESAYRLTPGSGNGLWKRMKELEDDRRNKGHFAAPCAGSVFKNNRSFGAPSGKLIDSLNMRGLQVGGAKISDQHANIIINTGNARASDIAEIIDRVQSRVEQELGFLLEPEVLKVGEWD</sequence>
<name>V5WEZ1_9SPIO</name>
<keyword evidence="8 19" id="KW-0132">Cell division</keyword>
<dbReference type="PROSITE" id="PS51387">
    <property type="entry name" value="FAD_PCMH"/>
    <property type="match status" value="1"/>
</dbReference>
<dbReference type="GO" id="GO:0008762">
    <property type="term" value="F:UDP-N-acetylmuramate dehydrogenase activity"/>
    <property type="evidence" value="ECO:0007669"/>
    <property type="project" value="UniProtKB-UniRule"/>
</dbReference>
<evidence type="ECO:0000256" key="4">
    <source>
        <dbReference type="ARBA" id="ARBA00004752"/>
    </source>
</evidence>
<evidence type="ECO:0000256" key="3">
    <source>
        <dbReference type="ARBA" id="ARBA00004496"/>
    </source>
</evidence>
<dbReference type="InterPro" id="IPR016167">
    <property type="entry name" value="FAD-bd_PCMH_sub1"/>
</dbReference>
<dbReference type="AlphaFoldDB" id="V5WEZ1"/>
<dbReference type="STRING" id="1307761.L21SP2_0778"/>
<dbReference type="PANTHER" id="PTHR21071">
    <property type="entry name" value="UDP-N-ACETYLENOLPYRUVOYLGLUCOSAMINE REDUCTASE"/>
    <property type="match status" value="1"/>
</dbReference>
<evidence type="ECO:0000256" key="9">
    <source>
        <dbReference type="ARBA" id="ARBA00022630"/>
    </source>
</evidence>
<reference evidence="21 22" key="1">
    <citation type="journal article" date="2015" name="Stand. Genomic Sci.">
        <title>Complete genome sequence and description of Salinispira pacifica gen. nov., sp. nov., a novel spirochaete isolated form a hypersaline microbial mat.</title>
        <authorList>
            <person name="Ben Hania W."/>
            <person name="Joseph M."/>
            <person name="Schumann P."/>
            <person name="Bunk B."/>
            <person name="Fiebig A."/>
            <person name="Sproer C."/>
            <person name="Klenk H.P."/>
            <person name="Fardeau M.L."/>
            <person name="Spring S."/>
        </authorList>
    </citation>
    <scope>NUCLEOTIDE SEQUENCE [LARGE SCALE GENOMIC DNA]</scope>
    <source>
        <strain evidence="21 22">L21-RPul-D2</strain>
    </source>
</reference>
<evidence type="ECO:0000256" key="11">
    <source>
        <dbReference type="ARBA" id="ARBA00022857"/>
    </source>
</evidence>
<keyword evidence="22" id="KW-1185">Reference proteome</keyword>
<dbReference type="InterPro" id="IPR036635">
    <property type="entry name" value="MurB_C_sf"/>
</dbReference>
<keyword evidence="12 19" id="KW-0133">Cell shape</keyword>
<evidence type="ECO:0000256" key="6">
    <source>
        <dbReference type="ARBA" id="ARBA00015188"/>
    </source>
</evidence>
<organism evidence="21 22">
    <name type="scientific">Salinispira pacifica</name>
    <dbReference type="NCBI Taxonomy" id="1307761"/>
    <lineage>
        <taxon>Bacteria</taxon>
        <taxon>Pseudomonadati</taxon>
        <taxon>Spirochaetota</taxon>
        <taxon>Spirochaetia</taxon>
        <taxon>Spirochaetales</taxon>
        <taxon>Spirochaetaceae</taxon>
        <taxon>Salinispira</taxon>
    </lineage>
</organism>
<keyword evidence="9 19" id="KW-0285">Flavoprotein</keyword>
<dbReference type="Gene3D" id="3.30.465.10">
    <property type="match status" value="1"/>
</dbReference>
<dbReference type="InterPro" id="IPR016166">
    <property type="entry name" value="FAD-bd_PCMH"/>
</dbReference>
<comment type="cofactor">
    <cofactor evidence="1 19">
        <name>FAD</name>
        <dbReference type="ChEBI" id="CHEBI:57692"/>
    </cofactor>
</comment>
<evidence type="ECO:0000256" key="7">
    <source>
        <dbReference type="ARBA" id="ARBA00022490"/>
    </source>
</evidence>
<feature type="active site" description="Proton donor" evidence="19">
    <location>
        <position position="227"/>
    </location>
</feature>
<dbReference type="KEGG" id="slr:L21SP2_0778"/>
<evidence type="ECO:0000256" key="19">
    <source>
        <dbReference type="HAMAP-Rule" id="MF_00037"/>
    </source>
</evidence>
<dbReference type="Gene3D" id="3.30.43.10">
    <property type="entry name" value="Uridine Diphospho-n-acetylenolpyruvylglucosamine Reductase, domain 2"/>
    <property type="match status" value="1"/>
</dbReference>
<gene>
    <name evidence="19" type="primary">murB</name>
    <name evidence="21" type="ORF">L21SP2_0778</name>
</gene>
<dbReference type="InterPro" id="IPR016169">
    <property type="entry name" value="FAD-bd_PCMH_sub2"/>
</dbReference>
<dbReference type="HAMAP" id="MF_00037">
    <property type="entry name" value="MurB"/>
    <property type="match status" value="1"/>
</dbReference>
<feature type="active site" evidence="19">
    <location>
        <position position="299"/>
    </location>
</feature>
<dbReference type="Pfam" id="PF02873">
    <property type="entry name" value="MurB_C"/>
    <property type="match status" value="1"/>
</dbReference>
<comment type="similarity">
    <text evidence="19">Belongs to the MurB family.</text>
</comment>
<evidence type="ECO:0000256" key="5">
    <source>
        <dbReference type="ARBA" id="ARBA00012518"/>
    </source>
</evidence>
<comment type="caution">
    <text evidence="19">Lacks conserved residue(s) required for the propagation of feature annotation.</text>
</comment>
<evidence type="ECO:0000313" key="21">
    <source>
        <dbReference type="EMBL" id="AHC14200.1"/>
    </source>
</evidence>
<evidence type="ECO:0000256" key="13">
    <source>
        <dbReference type="ARBA" id="ARBA00022984"/>
    </source>
</evidence>
<dbReference type="RefSeq" id="WP_024267131.1">
    <property type="nucleotide sequence ID" value="NC_023035.1"/>
</dbReference>
<dbReference type="GO" id="GO:0071949">
    <property type="term" value="F:FAD binding"/>
    <property type="evidence" value="ECO:0007669"/>
    <property type="project" value="InterPro"/>
</dbReference>
<keyword evidence="7 19" id="KW-0963">Cytoplasm</keyword>
<comment type="subcellular location">
    <subcellularLocation>
        <location evidence="3 19">Cytoplasm</location>
    </subcellularLocation>
</comment>
<evidence type="ECO:0000256" key="8">
    <source>
        <dbReference type="ARBA" id="ARBA00022618"/>
    </source>
</evidence>
<dbReference type="eggNOG" id="COG0812">
    <property type="taxonomic scope" value="Bacteria"/>
</dbReference>
<evidence type="ECO:0000256" key="15">
    <source>
        <dbReference type="ARBA" id="ARBA00023306"/>
    </source>
</evidence>
<evidence type="ECO:0000256" key="17">
    <source>
        <dbReference type="ARBA" id="ARBA00031026"/>
    </source>
</evidence>